<organism evidence="1 2">
    <name type="scientific">Citrullus colocynthis</name>
    <name type="common">colocynth</name>
    <dbReference type="NCBI Taxonomy" id="252529"/>
    <lineage>
        <taxon>Eukaryota</taxon>
        <taxon>Viridiplantae</taxon>
        <taxon>Streptophyta</taxon>
        <taxon>Embryophyta</taxon>
        <taxon>Tracheophyta</taxon>
        <taxon>Spermatophyta</taxon>
        <taxon>Magnoliopsida</taxon>
        <taxon>eudicotyledons</taxon>
        <taxon>Gunneridae</taxon>
        <taxon>Pentapetalae</taxon>
        <taxon>rosids</taxon>
        <taxon>fabids</taxon>
        <taxon>Cucurbitales</taxon>
        <taxon>Cucurbitaceae</taxon>
        <taxon>Benincaseae</taxon>
        <taxon>Citrullus</taxon>
    </lineage>
</organism>
<protein>
    <submittedName>
        <fullName evidence="1">Uncharacterized protein</fullName>
    </submittedName>
</protein>
<dbReference type="Proteomes" id="UP001642487">
    <property type="component" value="Chromosome 4"/>
</dbReference>
<keyword evidence="2" id="KW-1185">Reference proteome</keyword>
<dbReference type="EMBL" id="OZ021738">
    <property type="protein sequence ID" value="CAK9320787.1"/>
    <property type="molecule type" value="Genomic_DNA"/>
</dbReference>
<evidence type="ECO:0000313" key="2">
    <source>
        <dbReference type="Proteomes" id="UP001642487"/>
    </source>
</evidence>
<accession>A0ABP0YLI2</accession>
<proteinExistence type="predicted"/>
<evidence type="ECO:0000313" key="1">
    <source>
        <dbReference type="EMBL" id="CAK9320787.1"/>
    </source>
</evidence>
<name>A0ABP0YLI2_9ROSI</name>
<reference evidence="1 2" key="1">
    <citation type="submission" date="2024-03" db="EMBL/GenBank/DDBJ databases">
        <authorList>
            <person name="Gkanogiannis A."/>
            <person name="Becerra Lopez-Lavalle L."/>
        </authorList>
    </citation>
    <scope>NUCLEOTIDE SEQUENCE [LARGE SCALE GENOMIC DNA]</scope>
</reference>
<gene>
    <name evidence="1" type="ORF">CITCOLO1_LOCUS12843</name>
</gene>
<sequence>MSVPSKKKTFISIETLKEERSTRYFSSDSNVDHLKETSIFGWEGSSCKQDVKIFYTQSSAATENGHFLIRRPTSLSAPRCAALKNNQSTKSILLSER</sequence>